<proteinExistence type="predicted"/>
<keyword evidence="2" id="KW-1185">Reference proteome</keyword>
<dbReference type="RefSeq" id="WP_089212372.1">
    <property type="nucleotide sequence ID" value="NZ_FZOD01000065.1"/>
</dbReference>
<sequence length="100" mass="11335">MTPPEEHALQQPWFSEAEAEQAVHQLATLQQIYPDWKIACVSDLDQPIWYAILRTTLTEGQKVAGNRQTFMRSSAEALTSALAAQEKRQHNCPITNHFIS</sequence>
<gene>
    <name evidence="1" type="ORF">SAMN05216276_106510</name>
</gene>
<name>A0A239NRN1_9ACTN</name>
<dbReference type="Proteomes" id="UP000198282">
    <property type="component" value="Unassembled WGS sequence"/>
</dbReference>
<evidence type="ECO:0000313" key="2">
    <source>
        <dbReference type="Proteomes" id="UP000198282"/>
    </source>
</evidence>
<reference evidence="1 2" key="1">
    <citation type="submission" date="2017-06" db="EMBL/GenBank/DDBJ databases">
        <authorList>
            <person name="Kim H.J."/>
            <person name="Triplett B.A."/>
        </authorList>
    </citation>
    <scope>NUCLEOTIDE SEQUENCE [LARGE SCALE GENOMIC DNA]</scope>
    <source>
        <strain evidence="1 2">CGMCC 4.2132</strain>
    </source>
</reference>
<evidence type="ECO:0000313" key="1">
    <source>
        <dbReference type="EMBL" id="SNT56769.1"/>
    </source>
</evidence>
<dbReference type="EMBL" id="FZOD01000065">
    <property type="protein sequence ID" value="SNT56769.1"/>
    <property type="molecule type" value="Genomic_DNA"/>
</dbReference>
<accession>A0A239NRN1</accession>
<organism evidence="1 2">
    <name type="scientific">Streptosporangium subroseum</name>
    <dbReference type="NCBI Taxonomy" id="106412"/>
    <lineage>
        <taxon>Bacteria</taxon>
        <taxon>Bacillati</taxon>
        <taxon>Actinomycetota</taxon>
        <taxon>Actinomycetes</taxon>
        <taxon>Streptosporangiales</taxon>
        <taxon>Streptosporangiaceae</taxon>
        <taxon>Streptosporangium</taxon>
    </lineage>
</organism>
<dbReference type="AlphaFoldDB" id="A0A239NRN1"/>
<protein>
    <submittedName>
        <fullName evidence="1">Uncharacterized protein</fullName>
    </submittedName>
</protein>